<dbReference type="GO" id="GO:0008168">
    <property type="term" value="F:methyltransferase activity"/>
    <property type="evidence" value="ECO:0007669"/>
    <property type="project" value="UniProtKB-KW"/>
</dbReference>
<dbReference type="EMBL" id="AACABH010000006">
    <property type="protein sequence ID" value="EAJ7104266.1"/>
    <property type="molecule type" value="Genomic_DNA"/>
</dbReference>
<dbReference type="SUPFAM" id="SSF53335">
    <property type="entry name" value="S-adenosyl-L-methionine-dependent methyltransferases"/>
    <property type="match status" value="1"/>
</dbReference>
<accession>A0A5L4FKV2</accession>
<dbReference type="EMBL" id="AACNSW010000001">
    <property type="protein sequence ID" value="EAL3776001.1"/>
    <property type="molecule type" value="Genomic_DNA"/>
</dbReference>
<keyword evidence="1 4" id="KW-0808">Transferase</keyword>
<dbReference type="GO" id="GO:0032259">
    <property type="term" value="P:methylation"/>
    <property type="evidence" value="ECO:0007669"/>
    <property type="project" value="UniProtKB-KW"/>
</dbReference>
<dbReference type="PANTHER" id="PTHR43861:SF3">
    <property type="entry name" value="PUTATIVE (AFU_ORTHOLOGUE AFUA_2G14390)-RELATED"/>
    <property type="match status" value="1"/>
</dbReference>
<dbReference type="AlphaFoldDB" id="A0A5L4FKV2"/>
<evidence type="ECO:0000313" key="3">
    <source>
        <dbReference type="EMBL" id="EAJ7105594.1"/>
    </source>
</evidence>
<dbReference type="Gene3D" id="3.40.50.150">
    <property type="entry name" value="Vaccinia Virus protein VP39"/>
    <property type="match status" value="1"/>
</dbReference>
<comment type="caution">
    <text evidence="4">The sequence shown here is derived from an EMBL/GenBank/DDBJ whole genome shotgun (WGS) entry which is preliminary data.</text>
</comment>
<dbReference type="CDD" id="cd02440">
    <property type="entry name" value="AdoMet_MTases"/>
    <property type="match status" value="1"/>
</dbReference>
<organism evidence="4">
    <name type="scientific">Campylobacter upsaliensis</name>
    <dbReference type="NCBI Taxonomy" id="28080"/>
    <lineage>
        <taxon>Bacteria</taxon>
        <taxon>Pseudomonadati</taxon>
        <taxon>Campylobacterota</taxon>
        <taxon>Epsilonproteobacteria</taxon>
        <taxon>Campylobacterales</taxon>
        <taxon>Campylobacteraceae</taxon>
        <taxon>Campylobacter</taxon>
    </lineage>
</organism>
<evidence type="ECO:0000313" key="4">
    <source>
        <dbReference type="EMBL" id="EAL3776001.1"/>
    </source>
</evidence>
<name>A0A5L4FKV2_CAMUP</name>
<dbReference type="PANTHER" id="PTHR43861">
    <property type="entry name" value="TRANS-ACONITATE 2-METHYLTRANSFERASE-RELATED"/>
    <property type="match status" value="1"/>
</dbReference>
<gene>
    <name evidence="4" type="ORF">BSY74_00450</name>
    <name evidence="2" type="ORF">YZ54_01925</name>
    <name evidence="3" type="ORF">YZ54_08900</name>
</gene>
<sequence>MGANLNFLKAKDSYKFAAKVQDMMGKSLCELLKTHRLKEFERVFEFGCGTGEFSQKLQKNIIFKDYVRNDILDYKSEFEVEIFDMNCIPKVFFESQKFDLIASNATLQWLKNDIFTNLHALLKKDGVLLLSSFGEENLKEIKSLTGLSLPYKNLKEHQNLLKNFEILELKEELNQLKFENALEAFRHLKLSGVNSLGRFYLGKETLLKMQEKFNNSLTYHSIYILCQKRIK</sequence>
<dbReference type="InterPro" id="IPR029063">
    <property type="entry name" value="SAM-dependent_MTases_sf"/>
</dbReference>
<evidence type="ECO:0000256" key="1">
    <source>
        <dbReference type="ARBA" id="ARBA00022679"/>
    </source>
</evidence>
<protein>
    <submittedName>
        <fullName evidence="4">Methyltransferase domain-containing protein</fullName>
    </submittedName>
</protein>
<reference evidence="4" key="1">
    <citation type="submission" date="2018-05" db="EMBL/GenBank/DDBJ databases">
        <authorList>
            <consortium name="PulseNet: The National Subtyping Network for Foodborne Disease Surveillance"/>
            <person name="Tarr C.L."/>
            <person name="Trees E."/>
            <person name="Katz L.S."/>
            <person name="Carleton-Romer H.A."/>
            <person name="Stroika S."/>
            <person name="Kucerova Z."/>
            <person name="Roache K.F."/>
            <person name="Sabol A.L."/>
            <person name="Besser J."/>
            <person name="Gerner-Smidt P."/>
        </authorList>
    </citation>
    <scope>NUCLEOTIDE SEQUENCE</scope>
    <source>
        <strain evidence="2">D2813</strain>
        <strain evidence="4">PNUSAC001154</strain>
    </source>
</reference>
<dbReference type="Pfam" id="PF13489">
    <property type="entry name" value="Methyltransf_23"/>
    <property type="match status" value="1"/>
</dbReference>
<keyword evidence="4" id="KW-0489">Methyltransferase</keyword>
<dbReference type="EMBL" id="AACABH010000104">
    <property type="protein sequence ID" value="EAJ7105594.1"/>
    <property type="molecule type" value="Genomic_DNA"/>
</dbReference>
<proteinExistence type="predicted"/>
<evidence type="ECO:0000313" key="2">
    <source>
        <dbReference type="EMBL" id="EAJ7104266.1"/>
    </source>
</evidence>